<name>A0A835UPC9_VANPL</name>
<evidence type="ECO:0000256" key="3">
    <source>
        <dbReference type="ARBA" id="ARBA00022475"/>
    </source>
</evidence>
<feature type="transmembrane region" description="Helical" evidence="8">
    <location>
        <begin position="481"/>
        <end position="505"/>
    </location>
</feature>
<organism evidence="9 10">
    <name type="scientific">Vanilla planifolia</name>
    <name type="common">Vanilla</name>
    <dbReference type="NCBI Taxonomy" id="51239"/>
    <lineage>
        <taxon>Eukaryota</taxon>
        <taxon>Viridiplantae</taxon>
        <taxon>Streptophyta</taxon>
        <taxon>Embryophyta</taxon>
        <taxon>Tracheophyta</taxon>
        <taxon>Spermatophyta</taxon>
        <taxon>Magnoliopsida</taxon>
        <taxon>Liliopsida</taxon>
        <taxon>Asparagales</taxon>
        <taxon>Orchidaceae</taxon>
        <taxon>Vanilloideae</taxon>
        <taxon>Vanilleae</taxon>
        <taxon>Vanilla</taxon>
    </lineage>
</organism>
<feature type="transmembrane region" description="Helical" evidence="8">
    <location>
        <begin position="323"/>
        <end position="345"/>
    </location>
</feature>
<feature type="transmembrane region" description="Helical" evidence="8">
    <location>
        <begin position="289"/>
        <end position="311"/>
    </location>
</feature>
<dbReference type="EMBL" id="JADCNM010000009">
    <property type="protein sequence ID" value="KAG0469087.1"/>
    <property type="molecule type" value="Genomic_DNA"/>
</dbReference>
<keyword evidence="4" id="KW-0997">Cell inner membrane</keyword>
<evidence type="ECO:0000256" key="6">
    <source>
        <dbReference type="ARBA" id="ARBA00022989"/>
    </source>
</evidence>
<dbReference type="PANTHER" id="PTHR47715">
    <property type="entry name" value="TRYPTOPHAN/TYROSINE PERMEASE"/>
    <property type="match status" value="1"/>
</dbReference>
<keyword evidence="7 8" id="KW-0472">Membrane</keyword>
<feature type="transmembrane region" description="Helical" evidence="8">
    <location>
        <begin position="183"/>
        <end position="209"/>
    </location>
</feature>
<dbReference type="Pfam" id="PF03222">
    <property type="entry name" value="Trp_Tyr_perm"/>
    <property type="match status" value="1"/>
</dbReference>
<keyword evidence="5 8" id="KW-0812">Transmembrane</keyword>
<dbReference type="PANTHER" id="PTHR47715:SF1">
    <property type="entry name" value="TRYPTOPHAN_TYROSINE PERMEASE"/>
    <property type="match status" value="1"/>
</dbReference>
<protein>
    <recommendedName>
        <fullName evidence="11">Tyrosine-specific transport protein</fullName>
    </recommendedName>
</protein>
<reference evidence="9 10" key="1">
    <citation type="journal article" date="2020" name="Nat. Food">
        <title>A phased Vanilla planifolia genome enables genetic improvement of flavour and production.</title>
        <authorList>
            <person name="Hasing T."/>
            <person name="Tang H."/>
            <person name="Brym M."/>
            <person name="Khazi F."/>
            <person name="Huang T."/>
            <person name="Chambers A.H."/>
        </authorList>
    </citation>
    <scope>NUCLEOTIDE SEQUENCE [LARGE SCALE GENOMIC DNA]</scope>
    <source>
        <tissue evidence="9">Leaf</tissue>
    </source>
</reference>
<dbReference type="GO" id="GO:0005886">
    <property type="term" value="C:plasma membrane"/>
    <property type="evidence" value="ECO:0007669"/>
    <property type="project" value="UniProtKB-SubCell"/>
</dbReference>
<dbReference type="Proteomes" id="UP000639772">
    <property type="component" value="Chromosome 9"/>
</dbReference>
<dbReference type="GO" id="GO:0003333">
    <property type="term" value="P:amino acid transmembrane transport"/>
    <property type="evidence" value="ECO:0007669"/>
    <property type="project" value="InterPro"/>
</dbReference>
<keyword evidence="3" id="KW-1003">Cell membrane</keyword>
<dbReference type="AlphaFoldDB" id="A0A835UPC9"/>
<evidence type="ECO:0000256" key="4">
    <source>
        <dbReference type="ARBA" id="ARBA00022519"/>
    </source>
</evidence>
<feature type="transmembrane region" description="Helical" evidence="8">
    <location>
        <begin position="249"/>
        <end position="269"/>
    </location>
</feature>
<keyword evidence="2" id="KW-0813">Transport</keyword>
<feature type="transmembrane region" description="Helical" evidence="8">
    <location>
        <begin position="511"/>
        <end position="531"/>
    </location>
</feature>
<evidence type="ECO:0000256" key="2">
    <source>
        <dbReference type="ARBA" id="ARBA00022448"/>
    </source>
</evidence>
<dbReference type="OrthoDB" id="438545at2759"/>
<dbReference type="InterPro" id="IPR018227">
    <property type="entry name" value="Amino_acid_transport_2"/>
</dbReference>
<feature type="transmembrane region" description="Helical" evidence="8">
    <location>
        <begin position="105"/>
        <end position="124"/>
    </location>
</feature>
<accession>A0A835UPC9</accession>
<proteinExistence type="predicted"/>
<evidence type="ECO:0000313" key="9">
    <source>
        <dbReference type="EMBL" id="KAG0469087.1"/>
    </source>
</evidence>
<dbReference type="Gene3D" id="1.20.1740.10">
    <property type="entry name" value="Amino acid/polyamine transporter I"/>
    <property type="match status" value="1"/>
</dbReference>
<keyword evidence="6 8" id="KW-1133">Transmembrane helix</keyword>
<feature type="transmembrane region" description="Helical" evidence="8">
    <location>
        <begin position="547"/>
        <end position="567"/>
    </location>
</feature>
<feature type="transmembrane region" description="Helical" evidence="8">
    <location>
        <begin position="365"/>
        <end position="387"/>
    </location>
</feature>
<evidence type="ECO:0000313" key="10">
    <source>
        <dbReference type="Proteomes" id="UP000639772"/>
    </source>
</evidence>
<feature type="transmembrane region" description="Helical" evidence="8">
    <location>
        <begin position="221"/>
        <end position="242"/>
    </location>
</feature>
<comment type="caution">
    <text evidence="9">The sequence shown here is derived from an EMBL/GenBank/DDBJ whole genome shotgun (WGS) entry which is preliminary data.</text>
</comment>
<evidence type="ECO:0008006" key="11">
    <source>
        <dbReference type="Google" id="ProtNLM"/>
    </source>
</evidence>
<comment type="subcellular location">
    <subcellularLocation>
        <location evidence="1">Cell inner membrane</location>
        <topology evidence="1">Multi-pass membrane protein</topology>
    </subcellularLocation>
</comment>
<evidence type="ECO:0000256" key="5">
    <source>
        <dbReference type="ARBA" id="ARBA00022692"/>
    </source>
</evidence>
<evidence type="ECO:0000256" key="1">
    <source>
        <dbReference type="ARBA" id="ARBA00004429"/>
    </source>
</evidence>
<evidence type="ECO:0000256" key="8">
    <source>
        <dbReference type="SAM" id="Phobius"/>
    </source>
</evidence>
<sequence>MFLTHRQHLFQPASFTPRLFHRSSLTFNLTSPFPVPQVSSPDCWFSSKAVLSVCPCYSNASLRTLAFRSNNVPLDLSQSSSSIVTSEKFKLGTKNEEMEDGRKRFWPAVSLIIGTAVGPGMLALPSATIKAGSIPSTFAIIFSWMYVISSIILVAELSFAAMEEDGVQEVSFTALASKTLGPSFGTFVAVVYVCLSFSLVIACVSGIGSLVSQQFSTMNPVLAHSLFPCLVGAVIGFFPFRVTDLTNRLLCALMLVSISALIAIGLSVGRGTMLGSLASSSWKVDAIMQAIPVTVLTLGFHVITPFVCKLLRHSVDEARKAIIFGGFVPLAMVLSWNVVVLGLAGRGTTGLQDPINLLLSVNPSALPAVQGFAFAALGTSLIGYAVSFPKQLVDTVRLVTTRVKMKMAGATEARSENLKLIADGQMESAFARDMGSSFDDCDSNKAQYIALRECAIVESGSDGDVEGSGCMKGYAPWDVAWNNIFVTWFILIVPICVSSFFQAAFAKALDFAGVYANSFLFGVLPPIMAWIHRTQKKYRSSACRKDLLPGGNLFLALLFCISIILWFCH</sequence>
<evidence type="ECO:0000256" key="7">
    <source>
        <dbReference type="ARBA" id="ARBA00023136"/>
    </source>
</evidence>
<feature type="transmembrane region" description="Helical" evidence="8">
    <location>
        <begin position="136"/>
        <end position="162"/>
    </location>
</feature>
<gene>
    <name evidence="9" type="ORF">HPP92_018415</name>
</gene>